<feature type="region of interest" description="Disordered" evidence="1">
    <location>
        <begin position="166"/>
        <end position="242"/>
    </location>
</feature>
<dbReference type="AlphaFoldDB" id="A9V5F9"/>
<dbReference type="Pfam" id="PF00595">
    <property type="entry name" value="PDZ"/>
    <property type="match status" value="1"/>
</dbReference>
<evidence type="ECO:0000313" key="3">
    <source>
        <dbReference type="EMBL" id="EDQ87364.1"/>
    </source>
</evidence>
<proteinExistence type="predicted"/>
<dbReference type="EMBL" id="CH991560">
    <property type="protein sequence ID" value="EDQ87364.1"/>
    <property type="molecule type" value="Genomic_DNA"/>
</dbReference>
<protein>
    <recommendedName>
        <fullName evidence="2">PDZ domain-containing protein</fullName>
    </recommendedName>
</protein>
<sequence length="887" mass="94812">MPRAYDAGMPGMAWSSPGPGRGVGTTSTARSSSKSPLSSINGDPREVASPKGGRTSPRAPRRATVFLEATPTSTPACLEVKQLDRTHANTLSGRTTPNEPLHGSFEDSFGLEMMTPLANSRASPARRQPAPTWRVLCAQSNTPEECSPPAERTDAVVIYSAEPSPLCPQSSTAGRGQQQSAAPPGRLLQTRSEPDLLPSRIRGSDDRAASTARNRLRRAHAAHVEASPAMPKEDGRTLQPARPARVVKSASLPNLSLPRRIVSAPQPSTPTASKLTSSADHTENASRSHLDTLASSFAQYLQTFHITVHMEQRGLGLQLGSVNSNDMGLVVQHVSPTSPSAHLLRPGDVLLKINGRDVQHLSTKEAKHVIVEEIVQDANVMQLDILRFMVPFHTSPIQRGNPVPAKVPVRGVPQRPDLPRTERPITPHAIDQVTQPPPVLEDDPQPAASCESVSTTVGEPQNVECEAVTEPKPRVVSLPNVESPIRTATETADLPSIAIMEATASFHSLEDSGSFDSLTALGRAALDLSPAGDRTLSTIHESEVEDSSLISSTSILDISVRACLEAAQNRYREQCAPSTGALRAGTRHLEQHDTSQESDQGSVVTLPGPRCEAHATAASSPNKTPTPTPRHGAGAVKAPRHRNRRPLQRFGEFPVCDMDTLLEATQEEATLLVAALQDDTATDEQLPEVASLISRSSVDTEASAGRYADMLQAFDNFVTERHSAPQLTHSSLSAGLSPISLRSLVAMGGDEASRLGTRRNPDPLIISAMLSLPPSARSLADLAIGVQQSYEGGLVVSPAASQAPRCALRAHDRIVEVSQCKVPGRWTPVYRSLRSRGCVVPQVNGLSLLNLNFSQALEVLQRALARPDEVLVAVWRSSNGYAVPSGR</sequence>
<dbReference type="RefSeq" id="XP_001747977.1">
    <property type="nucleotide sequence ID" value="XM_001747925.1"/>
</dbReference>
<dbReference type="KEGG" id="mbr:MONBRDRAFT_10178"/>
<evidence type="ECO:0000256" key="1">
    <source>
        <dbReference type="SAM" id="MobiDB-lite"/>
    </source>
</evidence>
<keyword evidence="4" id="KW-1185">Reference proteome</keyword>
<organism evidence="3 4">
    <name type="scientific">Monosiga brevicollis</name>
    <name type="common">Choanoflagellate</name>
    <dbReference type="NCBI Taxonomy" id="81824"/>
    <lineage>
        <taxon>Eukaryota</taxon>
        <taxon>Choanoflagellata</taxon>
        <taxon>Craspedida</taxon>
        <taxon>Salpingoecidae</taxon>
        <taxon>Monosiga</taxon>
    </lineage>
</organism>
<dbReference type="SMART" id="SM00228">
    <property type="entry name" value="PDZ"/>
    <property type="match status" value="1"/>
</dbReference>
<feature type="compositionally biased region" description="Polar residues" evidence="1">
    <location>
        <begin position="24"/>
        <end position="41"/>
    </location>
</feature>
<dbReference type="InterPro" id="IPR001478">
    <property type="entry name" value="PDZ"/>
</dbReference>
<evidence type="ECO:0000313" key="4">
    <source>
        <dbReference type="Proteomes" id="UP000001357"/>
    </source>
</evidence>
<dbReference type="Proteomes" id="UP000001357">
    <property type="component" value="Unassembled WGS sequence"/>
</dbReference>
<reference evidence="3 4" key="1">
    <citation type="journal article" date="2008" name="Nature">
        <title>The genome of the choanoflagellate Monosiga brevicollis and the origin of metazoans.</title>
        <authorList>
            <consortium name="JGI Sequencing"/>
            <person name="King N."/>
            <person name="Westbrook M.J."/>
            <person name="Young S.L."/>
            <person name="Kuo A."/>
            <person name="Abedin M."/>
            <person name="Chapman J."/>
            <person name="Fairclough S."/>
            <person name="Hellsten U."/>
            <person name="Isogai Y."/>
            <person name="Letunic I."/>
            <person name="Marr M."/>
            <person name="Pincus D."/>
            <person name="Putnam N."/>
            <person name="Rokas A."/>
            <person name="Wright K.J."/>
            <person name="Zuzow R."/>
            <person name="Dirks W."/>
            <person name="Good M."/>
            <person name="Goodstein D."/>
            <person name="Lemons D."/>
            <person name="Li W."/>
            <person name="Lyons J.B."/>
            <person name="Morris A."/>
            <person name="Nichols S."/>
            <person name="Richter D.J."/>
            <person name="Salamov A."/>
            <person name="Bork P."/>
            <person name="Lim W.A."/>
            <person name="Manning G."/>
            <person name="Miller W.T."/>
            <person name="McGinnis W."/>
            <person name="Shapiro H."/>
            <person name="Tjian R."/>
            <person name="Grigoriev I.V."/>
            <person name="Rokhsar D."/>
        </authorList>
    </citation>
    <scope>NUCLEOTIDE SEQUENCE [LARGE SCALE GENOMIC DNA]</scope>
    <source>
        <strain evidence="4">MX1 / ATCC 50154</strain>
    </source>
</reference>
<feature type="domain" description="PDZ" evidence="2">
    <location>
        <begin position="305"/>
        <end position="370"/>
    </location>
</feature>
<dbReference type="PROSITE" id="PS50106">
    <property type="entry name" value="PDZ"/>
    <property type="match status" value="1"/>
</dbReference>
<feature type="region of interest" description="Disordered" evidence="1">
    <location>
        <begin position="401"/>
        <end position="457"/>
    </location>
</feature>
<feature type="region of interest" description="Disordered" evidence="1">
    <location>
        <begin position="587"/>
        <end position="646"/>
    </location>
</feature>
<accession>A9V5F9</accession>
<evidence type="ECO:0000259" key="2">
    <source>
        <dbReference type="PROSITE" id="PS50106"/>
    </source>
</evidence>
<dbReference type="Gene3D" id="2.30.42.10">
    <property type="match status" value="1"/>
</dbReference>
<gene>
    <name evidence="3" type="ORF">MONBRDRAFT_10178</name>
</gene>
<feature type="compositionally biased region" description="Polar residues" evidence="1">
    <location>
        <begin position="265"/>
        <end position="279"/>
    </location>
</feature>
<feature type="region of interest" description="Disordered" evidence="1">
    <location>
        <begin position="261"/>
        <end position="286"/>
    </location>
</feature>
<dbReference type="GeneID" id="5893234"/>
<feature type="region of interest" description="Disordered" evidence="1">
    <location>
        <begin position="1"/>
        <end position="61"/>
    </location>
</feature>
<dbReference type="SUPFAM" id="SSF50156">
    <property type="entry name" value="PDZ domain-like"/>
    <property type="match status" value="1"/>
</dbReference>
<dbReference type="InterPro" id="IPR036034">
    <property type="entry name" value="PDZ_sf"/>
</dbReference>
<feature type="compositionally biased region" description="Polar residues" evidence="1">
    <location>
        <begin position="167"/>
        <end position="181"/>
    </location>
</feature>
<name>A9V5F9_MONBE</name>
<dbReference type="InParanoid" id="A9V5F9"/>